<keyword evidence="7" id="KW-1185">Reference proteome</keyword>
<evidence type="ECO:0000313" key="7">
    <source>
        <dbReference type="Proteomes" id="UP001232992"/>
    </source>
</evidence>
<feature type="domain" description="Fatty acid desaturase" evidence="5">
    <location>
        <begin position="68"/>
        <end position="317"/>
    </location>
</feature>
<reference evidence="6 7" key="1">
    <citation type="submission" date="2023-01" db="EMBL/GenBank/DDBJ databases">
        <title>Novel diversity within Roseofilum (Cyanobacteria; Desertifilaceae) from marine benthic mats with descriptions of four novel species.</title>
        <authorList>
            <person name="Wang Y."/>
            <person name="Berthold D.E."/>
            <person name="Hu J."/>
            <person name="Lefler F.W."/>
            <person name="Laughinghouse H.D. IV."/>
        </authorList>
    </citation>
    <scope>NUCLEOTIDE SEQUENCE [LARGE SCALE GENOMIC DNA]</scope>
    <source>
        <strain evidence="6 7">BLCC-M143</strain>
    </source>
</reference>
<comment type="similarity">
    <text evidence="2">Belongs to the fatty acid desaturase type 2 family.</text>
</comment>
<dbReference type="Pfam" id="PF00487">
    <property type="entry name" value="FA_desaturase"/>
    <property type="match status" value="1"/>
</dbReference>
<dbReference type="PANTHER" id="PTHR32100">
    <property type="entry name" value="OMEGA-6 FATTY ACID DESATURASE, CHLOROPLASTIC"/>
    <property type="match status" value="1"/>
</dbReference>
<gene>
    <name evidence="6" type="ORF">PMH09_16350</name>
</gene>
<dbReference type="InterPro" id="IPR012171">
    <property type="entry name" value="Fatty_acid_desaturase"/>
</dbReference>
<evidence type="ECO:0000256" key="3">
    <source>
        <dbReference type="ARBA" id="ARBA00023004"/>
    </source>
</evidence>
<name>A0ABT7C246_9CYAN</name>
<keyword evidence="6" id="KW-0560">Oxidoreductase</keyword>
<dbReference type="GO" id="GO:0016491">
    <property type="term" value="F:oxidoreductase activity"/>
    <property type="evidence" value="ECO:0007669"/>
    <property type="project" value="UniProtKB-KW"/>
</dbReference>
<keyword evidence="3" id="KW-0408">Iron</keyword>
<dbReference type="EC" id="1.14.19.-" evidence="6"/>
<keyword evidence="4" id="KW-0812">Transmembrane</keyword>
<proteinExistence type="inferred from homology"/>
<dbReference type="InterPro" id="IPR005804">
    <property type="entry name" value="FA_desaturase_dom"/>
</dbReference>
<feature type="transmembrane region" description="Helical" evidence="4">
    <location>
        <begin position="45"/>
        <end position="63"/>
    </location>
</feature>
<feature type="transmembrane region" description="Helical" evidence="4">
    <location>
        <begin position="69"/>
        <end position="90"/>
    </location>
</feature>
<evidence type="ECO:0000256" key="2">
    <source>
        <dbReference type="ARBA" id="ARBA00008749"/>
    </source>
</evidence>
<sequence length="356" mass="42283">METAIANPSAELVSGQRPRLDRNVRLQDILKTLPKEVYTKNKWKAWMGFINSVILVSLGWFGIAIAPWYLLPVLWLFTGTVFFGLFVVAHDCGHRSFADRRWVCDIVGHIALTPCIYPFHPWRILHNIHHKNTNNMDGDNTWNPFYPEQYEEMNAFERGVYRSLHGKFWWLGSAIHWGLLHFQWWNLKPGQERDRFRFSSLFVIAEMAIGFPLLIATTGWWGFVSFWLMPWLVFHFWLSTVTLLHHTVPGVHFERQENWHEAQAQLVGSTDCKYPWWMEWICHDINVHVPHHLTPAIPWYNLRKAQASLDENWGEYITRVEFSLPLLWKITDYCHLYDDDRGYRTFAQQKELRSQS</sequence>
<dbReference type="CDD" id="cd03507">
    <property type="entry name" value="Delta12-FADS-like"/>
    <property type="match status" value="1"/>
</dbReference>
<keyword evidence="4" id="KW-1133">Transmembrane helix</keyword>
<accession>A0ABT7C246</accession>
<feature type="transmembrane region" description="Helical" evidence="4">
    <location>
        <begin position="199"/>
        <end position="221"/>
    </location>
</feature>
<evidence type="ECO:0000259" key="5">
    <source>
        <dbReference type="Pfam" id="PF00487"/>
    </source>
</evidence>
<dbReference type="RefSeq" id="WP_283759416.1">
    <property type="nucleotide sequence ID" value="NZ_JAQOSQ010000019.1"/>
</dbReference>
<keyword evidence="4" id="KW-0472">Membrane</keyword>
<evidence type="ECO:0000256" key="1">
    <source>
        <dbReference type="ARBA" id="ARBA00001954"/>
    </source>
</evidence>
<comment type="caution">
    <text evidence="6">The sequence shown here is derived from an EMBL/GenBank/DDBJ whole genome shotgun (WGS) entry which is preliminary data.</text>
</comment>
<evidence type="ECO:0000313" key="6">
    <source>
        <dbReference type="EMBL" id="MDJ1184761.1"/>
    </source>
</evidence>
<evidence type="ECO:0000256" key="4">
    <source>
        <dbReference type="SAM" id="Phobius"/>
    </source>
</evidence>
<protein>
    <submittedName>
        <fullName evidence="6">Fatty acid desaturase</fullName>
        <ecNumber evidence="6">1.14.19.-</ecNumber>
    </submittedName>
</protein>
<dbReference type="EMBL" id="JAQOSQ010000019">
    <property type="protein sequence ID" value="MDJ1184761.1"/>
    <property type="molecule type" value="Genomic_DNA"/>
</dbReference>
<comment type="cofactor">
    <cofactor evidence="1">
        <name>Fe(2+)</name>
        <dbReference type="ChEBI" id="CHEBI:29033"/>
    </cofactor>
</comment>
<organism evidence="6 7">
    <name type="scientific">Roseofilum casamattae BLCC-M143</name>
    <dbReference type="NCBI Taxonomy" id="3022442"/>
    <lineage>
        <taxon>Bacteria</taxon>
        <taxon>Bacillati</taxon>
        <taxon>Cyanobacteriota</taxon>
        <taxon>Cyanophyceae</taxon>
        <taxon>Desertifilales</taxon>
        <taxon>Desertifilaceae</taxon>
        <taxon>Roseofilum</taxon>
        <taxon>Roseofilum casamattae</taxon>
    </lineage>
</organism>
<dbReference type="Proteomes" id="UP001232992">
    <property type="component" value="Unassembled WGS sequence"/>
</dbReference>